<dbReference type="PANTHER" id="PTHR46470:SF2">
    <property type="entry name" value="GLYCERALDEHYDE 3-PHOSPHATE PHOSPHATASE"/>
    <property type="match status" value="1"/>
</dbReference>
<dbReference type="Gene3D" id="1.20.120.1600">
    <property type="match status" value="1"/>
</dbReference>
<dbReference type="InterPro" id="IPR036412">
    <property type="entry name" value="HAD-like_sf"/>
</dbReference>
<evidence type="ECO:0000256" key="5">
    <source>
        <dbReference type="ARBA" id="ARBA00022842"/>
    </source>
</evidence>
<proteinExistence type="inferred from homology"/>
<dbReference type="NCBIfam" id="TIGR01549">
    <property type="entry name" value="HAD-SF-IA-v1"/>
    <property type="match status" value="1"/>
</dbReference>
<reference evidence="6" key="1">
    <citation type="submission" date="2021-03" db="EMBL/GenBank/DDBJ databases">
        <authorList>
            <person name="Jaffe A."/>
        </authorList>
    </citation>
    <scope>NUCLEOTIDE SEQUENCE</scope>
    <source>
        <strain evidence="6">RIFCSPLOWO2_01_FULL_AR10_48_17</strain>
    </source>
</reference>
<dbReference type="Pfam" id="PF13419">
    <property type="entry name" value="HAD_2"/>
    <property type="match status" value="1"/>
</dbReference>
<dbReference type="PANTHER" id="PTHR46470">
    <property type="entry name" value="N-ACYLNEURAMINATE-9-PHOSPHATASE"/>
    <property type="match status" value="1"/>
</dbReference>
<sequence length="241" mass="27394">MAPEFGLLLDLTQTLQCFDFNKMWATLYDVMLETPKCESVSFDEMQSVYGQCYGLYQSGLIPGDVEWAVMMFGLLGISLTEKELMDFLKRHHATRNRYITKPVGFRETLRSLKTVFRLAVLSNGIGQWTKNDWQLLGVQPEEFFEFELYSSETRLLKPDAAFFEHALQRFGFSATQCAMVGDSYEDDVIGAHYAGIVSVWISSEDFPQSKADFMISAFEDLTKISAKIEAMLAARVGEQSK</sequence>
<evidence type="ECO:0000256" key="1">
    <source>
        <dbReference type="ARBA" id="ARBA00001946"/>
    </source>
</evidence>
<comment type="similarity">
    <text evidence="2">Belongs to the HAD-like hydrolase superfamily.</text>
</comment>
<protein>
    <submittedName>
        <fullName evidence="6">HAD family hydrolase</fullName>
    </submittedName>
</protein>
<dbReference type="SUPFAM" id="SSF56784">
    <property type="entry name" value="HAD-like"/>
    <property type="match status" value="1"/>
</dbReference>
<comment type="cofactor">
    <cofactor evidence="1">
        <name>Mg(2+)</name>
        <dbReference type="ChEBI" id="CHEBI:18420"/>
    </cofactor>
</comment>
<reference evidence="6" key="2">
    <citation type="submission" date="2021-05" db="EMBL/GenBank/DDBJ databases">
        <title>Protein family content uncovers lineage relationships and bacterial pathway maintenance mechanisms in DPANN archaea.</title>
        <authorList>
            <person name="Castelle C.J."/>
            <person name="Meheust R."/>
            <person name="Jaffe A.L."/>
            <person name="Seitz K."/>
            <person name="Gong X."/>
            <person name="Baker B.J."/>
            <person name="Banfield J.F."/>
        </authorList>
    </citation>
    <scope>NUCLEOTIDE SEQUENCE</scope>
    <source>
        <strain evidence="6">RIFCSPLOWO2_01_FULL_AR10_48_17</strain>
    </source>
</reference>
<keyword evidence="4 6" id="KW-0378">Hydrolase</keyword>
<evidence type="ECO:0000313" key="7">
    <source>
        <dbReference type="Proteomes" id="UP000675968"/>
    </source>
</evidence>
<gene>
    <name evidence="6" type="ORF">J4215_00115</name>
</gene>
<dbReference type="Proteomes" id="UP000675968">
    <property type="component" value="Unassembled WGS sequence"/>
</dbReference>
<comment type="caution">
    <text evidence="6">The sequence shown here is derived from an EMBL/GenBank/DDBJ whole genome shotgun (WGS) entry which is preliminary data.</text>
</comment>
<dbReference type="GO" id="GO:0046872">
    <property type="term" value="F:metal ion binding"/>
    <property type="evidence" value="ECO:0007669"/>
    <property type="project" value="UniProtKB-KW"/>
</dbReference>
<evidence type="ECO:0000256" key="2">
    <source>
        <dbReference type="ARBA" id="ARBA00007958"/>
    </source>
</evidence>
<evidence type="ECO:0000256" key="4">
    <source>
        <dbReference type="ARBA" id="ARBA00022801"/>
    </source>
</evidence>
<dbReference type="GO" id="GO:0016791">
    <property type="term" value="F:phosphatase activity"/>
    <property type="evidence" value="ECO:0007669"/>
    <property type="project" value="TreeGrafter"/>
</dbReference>
<dbReference type="Gene3D" id="3.40.50.1000">
    <property type="entry name" value="HAD superfamily/HAD-like"/>
    <property type="match status" value="1"/>
</dbReference>
<keyword evidence="3" id="KW-0479">Metal-binding</keyword>
<evidence type="ECO:0000313" key="6">
    <source>
        <dbReference type="EMBL" id="MBS3060968.1"/>
    </source>
</evidence>
<dbReference type="InterPro" id="IPR051400">
    <property type="entry name" value="HAD-like_hydrolase"/>
</dbReference>
<name>A0A8T4L0W3_9ARCH</name>
<organism evidence="6 7">
    <name type="scientific">Candidatus Iainarchaeum sp</name>
    <dbReference type="NCBI Taxonomy" id="3101447"/>
    <lineage>
        <taxon>Archaea</taxon>
        <taxon>Candidatus Iainarchaeota</taxon>
        <taxon>Candidatus Iainarchaeia</taxon>
        <taxon>Candidatus Iainarchaeales</taxon>
        <taxon>Candidatus Iainarchaeaceae</taxon>
        <taxon>Candidatus Iainarchaeum</taxon>
    </lineage>
</organism>
<dbReference type="InterPro" id="IPR006439">
    <property type="entry name" value="HAD-SF_hydro_IA"/>
</dbReference>
<dbReference type="InterPro" id="IPR023214">
    <property type="entry name" value="HAD_sf"/>
</dbReference>
<dbReference type="AlphaFoldDB" id="A0A8T4L0W3"/>
<accession>A0A8T4L0W3</accession>
<dbReference type="InterPro" id="IPR041492">
    <property type="entry name" value="HAD_2"/>
</dbReference>
<evidence type="ECO:0000256" key="3">
    <source>
        <dbReference type="ARBA" id="ARBA00022723"/>
    </source>
</evidence>
<keyword evidence="5" id="KW-0460">Magnesium</keyword>
<dbReference type="GO" id="GO:0044281">
    <property type="term" value="P:small molecule metabolic process"/>
    <property type="evidence" value="ECO:0007669"/>
    <property type="project" value="UniProtKB-ARBA"/>
</dbReference>
<dbReference type="EMBL" id="JAGVWC010000002">
    <property type="protein sequence ID" value="MBS3060968.1"/>
    <property type="molecule type" value="Genomic_DNA"/>
</dbReference>